<proteinExistence type="predicted"/>
<reference evidence="2 3" key="1">
    <citation type="submission" date="2016-05" db="EMBL/GenBank/DDBJ databases">
        <title>Niabella ginsenosidivorans BS26 whole genome sequencing.</title>
        <authorList>
            <person name="Im W.T."/>
            <person name="Siddiqi M.Z."/>
        </authorList>
    </citation>
    <scope>NUCLEOTIDE SEQUENCE [LARGE SCALE GENOMIC DNA]</scope>
    <source>
        <strain evidence="2 3">BS26</strain>
    </source>
</reference>
<dbReference type="SMART" id="SM01235">
    <property type="entry name" value="Haem_bd"/>
    <property type="match status" value="1"/>
</dbReference>
<dbReference type="Pfam" id="PF14376">
    <property type="entry name" value="Haem_bd"/>
    <property type="match status" value="1"/>
</dbReference>
<feature type="domain" description="Haem-binding" evidence="1">
    <location>
        <begin position="10"/>
        <end position="145"/>
    </location>
</feature>
<keyword evidence="3" id="KW-1185">Reference proteome</keyword>
<dbReference type="KEGG" id="nia:A8C56_01870"/>
<dbReference type="EMBL" id="CP015772">
    <property type="protein sequence ID" value="ANH79890.1"/>
    <property type="molecule type" value="Genomic_DNA"/>
</dbReference>
<dbReference type="STRING" id="1176587.A8C56_01870"/>
<organism evidence="2 3">
    <name type="scientific">Niabella ginsenosidivorans</name>
    <dbReference type="NCBI Taxonomy" id="1176587"/>
    <lineage>
        <taxon>Bacteria</taxon>
        <taxon>Pseudomonadati</taxon>
        <taxon>Bacteroidota</taxon>
        <taxon>Chitinophagia</taxon>
        <taxon>Chitinophagales</taxon>
        <taxon>Chitinophagaceae</taxon>
        <taxon>Niabella</taxon>
    </lineage>
</organism>
<protein>
    <submittedName>
        <fullName evidence="2">Cytochrome C</fullName>
    </submittedName>
</protein>
<dbReference type="Proteomes" id="UP000077667">
    <property type="component" value="Chromosome"/>
</dbReference>
<dbReference type="InterPro" id="IPR025992">
    <property type="entry name" value="Haem-bd"/>
</dbReference>
<dbReference type="RefSeq" id="WP_067751285.1">
    <property type="nucleotide sequence ID" value="NZ_CP015772.1"/>
</dbReference>
<dbReference type="AlphaFoldDB" id="A0A1A9HZK1"/>
<name>A0A1A9HZK1_9BACT</name>
<evidence type="ECO:0000259" key="1">
    <source>
        <dbReference type="SMART" id="SM01235"/>
    </source>
</evidence>
<evidence type="ECO:0000313" key="3">
    <source>
        <dbReference type="Proteomes" id="UP000077667"/>
    </source>
</evidence>
<evidence type="ECO:0000313" key="2">
    <source>
        <dbReference type="EMBL" id="ANH79890.1"/>
    </source>
</evidence>
<gene>
    <name evidence="2" type="ORF">A8C56_01870</name>
</gene>
<sequence>MIKKIVFCFLVILIAIQFIRPVKNIHPGRQPNAVASKYPVPAALDAILKKACYDCHSNNTVYPWYNRIQPVYWVMDNHVRNGKRHLNFDEFTSLPAWRQYHKLDEIIEQVKENNMPLESYTWIHKDAVLRDAEKTAVYDWVNTAKTAMEQQYPKDSLIRPKK</sequence>
<accession>A0A1A9HZK1</accession>
<dbReference type="OrthoDB" id="196738at2"/>